<evidence type="ECO:0000313" key="6">
    <source>
        <dbReference type="EnsemblPlants" id="Kaladp0550s0005.1.v1.1"/>
    </source>
</evidence>
<keyword evidence="4" id="KW-0472">Membrane</keyword>
<dbReference type="Proteomes" id="UP000594263">
    <property type="component" value="Unplaced"/>
</dbReference>
<dbReference type="FunFam" id="1.25.40.10:FF:000184">
    <property type="entry name" value="Pentatricopeptide repeat-containing protein, chloroplastic"/>
    <property type="match status" value="1"/>
</dbReference>
<feature type="repeat" description="PPR" evidence="2">
    <location>
        <begin position="69"/>
        <end position="103"/>
    </location>
</feature>
<dbReference type="GO" id="GO:0003723">
    <property type="term" value="F:RNA binding"/>
    <property type="evidence" value="ECO:0007669"/>
    <property type="project" value="InterPro"/>
</dbReference>
<keyword evidence="4" id="KW-1133">Transmembrane helix</keyword>
<evidence type="ECO:0000259" key="5">
    <source>
        <dbReference type="Pfam" id="PF17177"/>
    </source>
</evidence>
<feature type="transmembrane region" description="Helical" evidence="4">
    <location>
        <begin position="240"/>
        <end position="262"/>
    </location>
</feature>
<evidence type="ECO:0000313" key="7">
    <source>
        <dbReference type="Proteomes" id="UP000594263"/>
    </source>
</evidence>
<dbReference type="NCBIfam" id="TIGR00756">
    <property type="entry name" value="PPR"/>
    <property type="match status" value="4"/>
</dbReference>
<keyword evidence="4" id="KW-0812">Transmembrane</keyword>
<feature type="domain" description="PROP1-like PPR" evidence="5">
    <location>
        <begin position="321"/>
        <end position="419"/>
    </location>
</feature>
<dbReference type="Gene3D" id="1.25.40.10">
    <property type="entry name" value="Tetratricopeptide repeat domain"/>
    <property type="match status" value="3"/>
</dbReference>
<feature type="compositionally biased region" description="Pro residues" evidence="3">
    <location>
        <begin position="7"/>
        <end position="19"/>
    </location>
</feature>
<evidence type="ECO:0000256" key="1">
    <source>
        <dbReference type="ARBA" id="ARBA00022737"/>
    </source>
</evidence>
<dbReference type="InterPro" id="IPR002885">
    <property type="entry name" value="PPR_rpt"/>
</dbReference>
<keyword evidence="7" id="KW-1185">Reference proteome</keyword>
<dbReference type="Pfam" id="PF20431">
    <property type="entry name" value="E_motif"/>
    <property type="match status" value="1"/>
</dbReference>
<dbReference type="OMA" id="CAHYPAR"/>
<dbReference type="EnsemblPlants" id="Kaladp0550s0005.1.v1.1">
    <property type="protein sequence ID" value="Kaladp0550s0005.1.v1.1"/>
    <property type="gene ID" value="Kaladp0550s0005.v1.1"/>
</dbReference>
<dbReference type="InterPro" id="IPR011990">
    <property type="entry name" value="TPR-like_helical_dom_sf"/>
</dbReference>
<feature type="region of interest" description="Disordered" evidence="3">
    <location>
        <begin position="1"/>
        <end position="69"/>
    </location>
</feature>
<keyword evidence="1" id="KW-0677">Repeat</keyword>
<feature type="compositionally biased region" description="Basic and acidic residues" evidence="3">
    <location>
        <begin position="53"/>
        <end position="62"/>
    </location>
</feature>
<dbReference type="Gramene" id="Kaladp0550s0005.1.v1.1">
    <property type="protein sequence ID" value="Kaladp0550s0005.1.v1.1"/>
    <property type="gene ID" value="Kaladp0550s0005.v1.1"/>
</dbReference>
<dbReference type="InterPro" id="IPR046960">
    <property type="entry name" value="PPR_At4g14850-like_plant"/>
</dbReference>
<name>A0A7N0VCU8_KALFE</name>
<evidence type="ECO:0000256" key="2">
    <source>
        <dbReference type="PROSITE-ProRule" id="PRU00708"/>
    </source>
</evidence>
<dbReference type="FunFam" id="1.25.40.10:FF:000348">
    <property type="entry name" value="Pentatricopeptide repeat-containing protein chloroplastic"/>
    <property type="match status" value="1"/>
</dbReference>
<dbReference type="SUPFAM" id="SSF48452">
    <property type="entry name" value="TPR-like"/>
    <property type="match status" value="1"/>
</dbReference>
<dbReference type="Pfam" id="PF01535">
    <property type="entry name" value="PPR"/>
    <property type="match status" value="2"/>
</dbReference>
<feature type="repeat" description="PPR" evidence="2">
    <location>
        <begin position="173"/>
        <end position="203"/>
    </location>
</feature>
<feature type="compositionally biased region" description="Low complexity" evidence="3">
    <location>
        <begin position="23"/>
        <end position="34"/>
    </location>
</feature>
<protein>
    <recommendedName>
        <fullName evidence="5">PROP1-like PPR domain-containing protein</fullName>
    </recommendedName>
</protein>
<dbReference type="PANTHER" id="PTHR47926">
    <property type="entry name" value="PENTATRICOPEPTIDE REPEAT-CONTAINING PROTEIN"/>
    <property type="match status" value="1"/>
</dbReference>
<sequence length="513" mass="57156">MSFPACASPPPLASTPPPKQLINSPNPHSHNASPSQPPNVSFRKKPSTTSSDFSHRKADKPARHQPIHPTVLWTSSIARRCRAGQLDEAVSEFTAMRLAGVPPNHITFVTLFSACAGSKLPGRRFGSSVHGVVRKMGLDVGNVMVGTAAVDMYAKCGEVDVARKLFDEMLVRNNVSWNTMINGYMRSGHFEDAVDLFDAMPDRDAVSWTALINGFVKNEHFQQALVWFREMQMSGVEPDYVTVISVLAACANLGMLGLGLWLHRFILKHDFRDNIKVNNSLIDMYSRCGCIEYARQVFQSMNMRSLVSWNSITVGFAVNGHASEALRFFDLMQKEGFEPDEVSLTGALTACSHAGFVDKGIQLYQNMKKIHKITPRIEHYGCIVDLYSRAGRLEEALDIIENMPMKPNEVVLGSLLAACRTREDLKLAERVQKHLVKLDPSTDSNYVLLSNIYAAVGEWSGATEGWSSIFEATTVPTDRSDSDQHHSSWLIHIACFQPLFNRALSFHLQRRLC</sequence>
<dbReference type="PANTHER" id="PTHR47926:SF510">
    <property type="entry name" value="PENTATRICOPEPTIDE REPEAT-CONTAINING PROTEIN"/>
    <property type="match status" value="1"/>
</dbReference>
<dbReference type="AlphaFoldDB" id="A0A7N0VCU8"/>
<reference evidence="6" key="1">
    <citation type="submission" date="2021-01" db="UniProtKB">
        <authorList>
            <consortium name="EnsemblPlants"/>
        </authorList>
    </citation>
    <scope>IDENTIFICATION</scope>
</reference>
<accession>A0A7N0VCU8</accession>
<organism evidence="6 7">
    <name type="scientific">Kalanchoe fedtschenkoi</name>
    <name type="common">Lavender scallops</name>
    <name type="synonym">South American air plant</name>
    <dbReference type="NCBI Taxonomy" id="63787"/>
    <lineage>
        <taxon>Eukaryota</taxon>
        <taxon>Viridiplantae</taxon>
        <taxon>Streptophyta</taxon>
        <taxon>Embryophyta</taxon>
        <taxon>Tracheophyta</taxon>
        <taxon>Spermatophyta</taxon>
        <taxon>Magnoliopsida</taxon>
        <taxon>eudicotyledons</taxon>
        <taxon>Gunneridae</taxon>
        <taxon>Pentapetalae</taxon>
        <taxon>Saxifragales</taxon>
        <taxon>Crassulaceae</taxon>
        <taxon>Kalanchoe</taxon>
    </lineage>
</organism>
<evidence type="ECO:0000256" key="4">
    <source>
        <dbReference type="SAM" id="Phobius"/>
    </source>
</evidence>
<feature type="repeat" description="PPR" evidence="2">
    <location>
        <begin position="204"/>
        <end position="238"/>
    </location>
</feature>
<dbReference type="InterPro" id="IPR033443">
    <property type="entry name" value="PROP1-like_PPR_dom"/>
</dbReference>
<dbReference type="InterPro" id="IPR046848">
    <property type="entry name" value="E_motif"/>
</dbReference>
<proteinExistence type="predicted"/>
<feature type="repeat" description="PPR" evidence="2">
    <location>
        <begin position="305"/>
        <end position="339"/>
    </location>
</feature>
<dbReference type="Pfam" id="PF13041">
    <property type="entry name" value="PPR_2"/>
    <property type="match status" value="3"/>
</dbReference>
<dbReference type="Pfam" id="PF17177">
    <property type="entry name" value="PPR_long"/>
    <property type="match status" value="1"/>
</dbReference>
<evidence type="ECO:0000256" key="3">
    <source>
        <dbReference type="SAM" id="MobiDB-lite"/>
    </source>
</evidence>
<dbReference type="PROSITE" id="PS51375">
    <property type="entry name" value="PPR"/>
    <property type="match status" value="4"/>
</dbReference>
<dbReference type="GO" id="GO:0009451">
    <property type="term" value="P:RNA modification"/>
    <property type="evidence" value="ECO:0007669"/>
    <property type="project" value="InterPro"/>
</dbReference>